<name>A0A4R5NCM5_9LACO</name>
<evidence type="ECO:0000256" key="2">
    <source>
        <dbReference type="ARBA" id="ARBA00022490"/>
    </source>
</evidence>
<dbReference type="SMART" id="SM00962">
    <property type="entry name" value="SRP54"/>
    <property type="match status" value="1"/>
</dbReference>
<dbReference type="InterPro" id="IPR027417">
    <property type="entry name" value="P-loop_NTPase"/>
</dbReference>
<dbReference type="CDD" id="cd17874">
    <property type="entry name" value="FtsY"/>
    <property type="match status" value="1"/>
</dbReference>
<feature type="region of interest" description="Disordered" evidence="10">
    <location>
        <begin position="1"/>
        <end position="159"/>
    </location>
</feature>
<dbReference type="InterPro" id="IPR000897">
    <property type="entry name" value="SRP54_GTPase_dom"/>
</dbReference>
<dbReference type="PANTHER" id="PTHR43134:SF1">
    <property type="entry name" value="SIGNAL RECOGNITION PARTICLE RECEPTOR SUBUNIT ALPHA"/>
    <property type="match status" value="1"/>
</dbReference>
<dbReference type="AlphaFoldDB" id="A0A4R5NCM5"/>
<keyword evidence="5 9" id="KW-0342">GTP-binding</keyword>
<feature type="compositionally biased region" description="Acidic residues" evidence="10">
    <location>
        <begin position="106"/>
        <end position="133"/>
    </location>
</feature>
<dbReference type="HAMAP" id="MF_00920">
    <property type="entry name" value="FtsY"/>
    <property type="match status" value="1"/>
</dbReference>
<feature type="binding site" evidence="9">
    <location>
        <begin position="411"/>
        <end position="414"/>
    </location>
    <ligand>
        <name>GTP</name>
        <dbReference type="ChEBI" id="CHEBI:37565"/>
    </ligand>
</feature>
<dbReference type="FunFam" id="1.20.120.140:FF:000002">
    <property type="entry name" value="Signal recognition particle receptor FtsY"/>
    <property type="match status" value="1"/>
</dbReference>
<dbReference type="GO" id="GO:0005525">
    <property type="term" value="F:GTP binding"/>
    <property type="evidence" value="ECO:0007669"/>
    <property type="project" value="UniProtKB-UniRule"/>
</dbReference>
<comment type="subunit">
    <text evidence="9">Part of the signal recognition particle protein translocation system, which is composed of SRP and FtsY.</text>
</comment>
<comment type="caution">
    <text evidence="12">The sequence shown here is derived from an EMBL/GenBank/DDBJ whole genome shotgun (WGS) entry which is preliminary data.</text>
</comment>
<dbReference type="GO" id="GO:0003924">
    <property type="term" value="F:GTPase activity"/>
    <property type="evidence" value="ECO:0007669"/>
    <property type="project" value="UniProtKB-UniRule"/>
</dbReference>
<feature type="compositionally biased region" description="Basic and acidic residues" evidence="10">
    <location>
        <begin position="1"/>
        <end position="27"/>
    </location>
</feature>
<proteinExistence type="inferred from homology"/>
<feature type="binding site" evidence="9">
    <location>
        <begin position="347"/>
        <end position="351"/>
    </location>
    <ligand>
        <name>GTP</name>
        <dbReference type="ChEBI" id="CHEBI:37565"/>
    </ligand>
</feature>
<evidence type="ECO:0000313" key="12">
    <source>
        <dbReference type="EMBL" id="TDG70768.1"/>
    </source>
</evidence>
<dbReference type="Gene3D" id="1.20.120.140">
    <property type="entry name" value="Signal recognition particle SRP54, nucleotide-binding domain"/>
    <property type="match status" value="1"/>
</dbReference>
<sequence>MGLFDRIKKAFTGKDDSEEKELEKKSSEQAPESDQNSKPEPASPEEKESTPEAQPEEATEDESTVEEKPEPAEPTVEEPESKTVEPEPESETKPENSSETVKEEPENTPEESAPEEVSESDEETEEETTEPVAEESKETEEPKESEETEKPKDDVKEYDEGLKKSRNSFSSRLNHFLANFRSVDEDFFDDLEELLIESDVGYETAMRISDELREEVKLENAKKKSDVSNVIVRKLVDMYGEEGKDEDNDLKFSTDKTPTIFLFVGVNGAGKTTTIGKLAHRYQSEGKKVLLAAGDTFRAGAIEQLQEWGKRVNVPVQASKAHTDPASVVYDAVQRAVNEDFDILLVDTAGRLQNKEGLMRELEKIKRVITRELPDAPQEVLLVLDGSTGQNALSQAKQFNETTDVSGIVLTKLDGSSQGGVVLAIRNELHIPVKLVGLGEQMDDLRDFDPEKFIYGLFKDLIVGASNK</sequence>
<dbReference type="PROSITE" id="PS00300">
    <property type="entry name" value="SRP54"/>
    <property type="match status" value="1"/>
</dbReference>
<comment type="subcellular location">
    <subcellularLocation>
        <location evidence="9">Cell membrane</location>
        <topology evidence="9">Peripheral membrane protein</topology>
        <orientation evidence="9">Cytoplasmic side</orientation>
    </subcellularLocation>
    <subcellularLocation>
        <location evidence="9">Cytoplasm</location>
    </subcellularLocation>
</comment>
<protein>
    <recommendedName>
        <fullName evidence="9">Signal recognition particle receptor FtsY</fullName>
        <shortName evidence="9">SRP receptor</shortName>
        <ecNumber evidence="9">3.6.5.4</ecNumber>
    </recommendedName>
</protein>
<comment type="function">
    <text evidence="9">Involved in targeting and insertion of nascent membrane proteins into the cytoplasmic membrane. Acts as a receptor for the complex formed by the signal recognition particle (SRP) and the ribosome-nascent chain (RNC).</text>
</comment>
<organism evidence="12 13">
    <name type="scientific">Companilactobacillus farciminis</name>
    <dbReference type="NCBI Taxonomy" id="1612"/>
    <lineage>
        <taxon>Bacteria</taxon>
        <taxon>Bacillati</taxon>
        <taxon>Bacillota</taxon>
        <taxon>Bacilli</taxon>
        <taxon>Lactobacillales</taxon>
        <taxon>Lactobacillaceae</taxon>
        <taxon>Companilactobacillus</taxon>
    </lineage>
</organism>
<feature type="compositionally biased region" description="Acidic residues" evidence="10">
    <location>
        <begin position="54"/>
        <end position="64"/>
    </location>
</feature>
<dbReference type="FunFam" id="3.40.50.300:FF:000053">
    <property type="entry name" value="Signal recognition particle receptor FtsY"/>
    <property type="match status" value="1"/>
</dbReference>
<evidence type="ECO:0000256" key="1">
    <source>
        <dbReference type="ARBA" id="ARBA00022475"/>
    </source>
</evidence>
<gene>
    <name evidence="9" type="primary">ftsY</name>
    <name evidence="12" type="ORF">C5L30_001559</name>
</gene>
<evidence type="ECO:0000313" key="13">
    <source>
        <dbReference type="Proteomes" id="UP000295257"/>
    </source>
</evidence>
<accession>A0A4R5NCM5</accession>
<dbReference type="GO" id="GO:0005047">
    <property type="term" value="F:signal recognition particle binding"/>
    <property type="evidence" value="ECO:0007669"/>
    <property type="project" value="TreeGrafter"/>
</dbReference>
<comment type="similarity">
    <text evidence="9">Belongs to the GTP-binding SRP family. FtsY subfamily.</text>
</comment>
<keyword evidence="3 9" id="KW-0547">Nucleotide-binding</keyword>
<dbReference type="OrthoDB" id="9804720at2"/>
<feature type="compositionally biased region" description="Basic and acidic residues" evidence="10">
    <location>
        <begin position="148"/>
        <end position="159"/>
    </location>
</feature>
<keyword evidence="1 9" id="KW-1003">Cell membrane</keyword>
<dbReference type="EC" id="3.6.5.4" evidence="9"/>
<dbReference type="SUPFAM" id="SSF47364">
    <property type="entry name" value="Domain of the SRP/SRP receptor G-proteins"/>
    <property type="match status" value="1"/>
</dbReference>
<dbReference type="GO" id="GO:0006614">
    <property type="term" value="P:SRP-dependent cotranslational protein targeting to membrane"/>
    <property type="evidence" value="ECO:0007669"/>
    <property type="project" value="InterPro"/>
</dbReference>
<evidence type="ECO:0000256" key="7">
    <source>
        <dbReference type="ARBA" id="ARBA00023170"/>
    </source>
</evidence>
<dbReference type="SMART" id="SM00382">
    <property type="entry name" value="AAA"/>
    <property type="match status" value="1"/>
</dbReference>
<dbReference type="Pfam" id="PF00448">
    <property type="entry name" value="SRP54"/>
    <property type="match status" value="1"/>
</dbReference>
<dbReference type="InterPro" id="IPR013822">
    <property type="entry name" value="Signal_recog_particl_SRP54_hlx"/>
</dbReference>
<dbReference type="EMBL" id="PUFN01000024">
    <property type="protein sequence ID" value="TDG70768.1"/>
    <property type="molecule type" value="Genomic_DNA"/>
</dbReference>
<dbReference type="SUPFAM" id="SSF52540">
    <property type="entry name" value="P-loop containing nucleoside triphosphate hydrolases"/>
    <property type="match status" value="1"/>
</dbReference>
<comment type="catalytic activity">
    <reaction evidence="8 9">
        <text>GTP + H2O = GDP + phosphate + H(+)</text>
        <dbReference type="Rhea" id="RHEA:19669"/>
        <dbReference type="ChEBI" id="CHEBI:15377"/>
        <dbReference type="ChEBI" id="CHEBI:15378"/>
        <dbReference type="ChEBI" id="CHEBI:37565"/>
        <dbReference type="ChEBI" id="CHEBI:43474"/>
        <dbReference type="ChEBI" id="CHEBI:58189"/>
        <dbReference type="EC" id="3.6.5.4"/>
    </reaction>
</comment>
<evidence type="ECO:0000256" key="8">
    <source>
        <dbReference type="ARBA" id="ARBA00048027"/>
    </source>
</evidence>
<evidence type="ECO:0000259" key="11">
    <source>
        <dbReference type="PROSITE" id="PS00300"/>
    </source>
</evidence>
<evidence type="ECO:0000256" key="5">
    <source>
        <dbReference type="ARBA" id="ARBA00023134"/>
    </source>
</evidence>
<dbReference type="GO" id="GO:0005886">
    <property type="term" value="C:plasma membrane"/>
    <property type="evidence" value="ECO:0007669"/>
    <property type="project" value="UniProtKB-SubCell"/>
</dbReference>
<dbReference type="GO" id="GO:0005737">
    <property type="term" value="C:cytoplasm"/>
    <property type="evidence" value="ECO:0007669"/>
    <property type="project" value="UniProtKB-SubCell"/>
</dbReference>
<dbReference type="Pfam" id="PF02881">
    <property type="entry name" value="SRP54_N"/>
    <property type="match status" value="1"/>
</dbReference>
<dbReference type="InterPro" id="IPR036225">
    <property type="entry name" value="SRP/SRP_N"/>
</dbReference>
<keyword evidence="4 9" id="KW-0378">Hydrolase</keyword>
<keyword evidence="7 9" id="KW-0675">Receptor</keyword>
<dbReference type="InterPro" id="IPR042101">
    <property type="entry name" value="SRP54_N_sf"/>
</dbReference>
<evidence type="ECO:0000256" key="3">
    <source>
        <dbReference type="ARBA" id="ARBA00022741"/>
    </source>
</evidence>
<dbReference type="SMART" id="SM00963">
    <property type="entry name" value="SRP54_N"/>
    <property type="match status" value="1"/>
</dbReference>
<dbReference type="Gene3D" id="3.40.50.300">
    <property type="entry name" value="P-loop containing nucleotide triphosphate hydrolases"/>
    <property type="match status" value="1"/>
</dbReference>
<keyword evidence="2 9" id="KW-0963">Cytoplasm</keyword>
<reference evidence="12 13" key="1">
    <citation type="journal article" date="2019" name="Appl. Microbiol. Biotechnol.">
        <title>Uncovering carbohydrate metabolism through a genotype-phenotype association study of 56 lactic acid bacteria genomes.</title>
        <authorList>
            <person name="Buron-Moles G."/>
            <person name="Chailyan A."/>
            <person name="Dolejs I."/>
            <person name="Forster J."/>
            <person name="Miks M.H."/>
        </authorList>
    </citation>
    <scope>NUCLEOTIDE SEQUENCE [LARGE SCALE GENOMIC DNA]</scope>
    <source>
        <strain evidence="12 13">ATCC 29644</strain>
    </source>
</reference>
<dbReference type="InterPro" id="IPR003593">
    <property type="entry name" value="AAA+_ATPase"/>
</dbReference>
<dbReference type="NCBIfam" id="TIGR00064">
    <property type="entry name" value="ftsY"/>
    <property type="match status" value="1"/>
</dbReference>
<feature type="domain" description="SRP54-type proteins GTP-binding" evidence="11">
    <location>
        <begin position="432"/>
        <end position="445"/>
    </location>
</feature>
<feature type="compositionally biased region" description="Basic and acidic residues" evidence="10">
    <location>
        <begin position="79"/>
        <end position="105"/>
    </location>
</feature>
<dbReference type="RefSeq" id="WP_010019448.1">
    <property type="nucleotide sequence ID" value="NZ_CAJJMR010000006.1"/>
</dbReference>
<feature type="binding site" evidence="9">
    <location>
        <begin position="265"/>
        <end position="272"/>
    </location>
    <ligand>
        <name>GTP</name>
        <dbReference type="ChEBI" id="CHEBI:37565"/>
    </ligand>
</feature>
<dbReference type="PANTHER" id="PTHR43134">
    <property type="entry name" value="SIGNAL RECOGNITION PARTICLE RECEPTOR SUBUNIT ALPHA"/>
    <property type="match status" value="1"/>
</dbReference>
<evidence type="ECO:0000256" key="10">
    <source>
        <dbReference type="SAM" id="MobiDB-lite"/>
    </source>
</evidence>
<dbReference type="InterPro" id="IPR004390">
    <property type="entry name" value="SR_rcpt_FtsY"/>
</dbReference>
<dbReference type="STRING" id="1612.ABB44_08815"/>
<evidence type="ECO:0000256" key="4">
    <source>
        <dbReference type="ARBA" id="ARBA00022801"/>
    </source>
</evidence>
<keyword evidence="13" id="KW-1185">Reference proteome</keyword>
<evidence type="ECO:0000256" key="9">
    <source>
        <dbReference type="HAMAP-Rule" id="MF_00920"/>
    </source>
</evidence>
<dbReference type="Proteomes" id="UP000295257">
    <property type="component" value="Unassembled WGS sequence"/>
</dbReference>
<keyword evidence="6 9" id="KW-0472">Membrane</keyword>
<evidence type="ECO:0000256" key="6">
    <source>
        <dbReference type="ARBA" id="ARBA00023136"/>
    </source>
</evidence>